<dbReference type="Proteomes" id="UP000328092">
    <property type="component" value="Unassembled WGS sequence"/>
</dbReference>
<dbReference type="EMBL" id="CAADFC020000028">
    <property type="protein sequence ID" value="VIO76579.1"/>
    <property type="molecule type" value="Genomic_DNA"/>
</dbReference>
<evidence type="ECO:0000259" key="2">
    <source>
        <dbReference type="Pfam" id="PF04909"/>
    </source>
</evidence>
<dbReference type="InterPro" id="IPR032466">
    <property type="entry name" value="Metal_Hydrolase"/>
</dbReference>
<dbReference type="InterPro" id="IPR019546">
    <property type="entry name" value="TAT_signal_bac_arc"/>
</dbReference>
<dbReference type="InterPro" id="IPR006680">
    <property type="entry name" value="Amidohydro-rel"/>
</dbReference>
<dbReference type="Gene3D" id="3.20.20.140">
    <property type="entry name" value="Metal-dependent hydrolases"/>
    <property type="match status" value="1"/>
</dbReference>
<dbReference type="PANTHER" id="PTHR21240:SF28">
    <property type="entry name" value="ISO-OROTATE DECARBOXYLASE (EUROFUNG)"/>
    <property type="match status" value="1"/>
</dbReference>
<dbReference type="InterPro" id="IPR032465">
    <property type="entry name" value="ACMSD"/>
</dbReference>
<dbReference type="Pfam" id="PF04909">
    <property type="entry name" value="Amidohydro_2"/>
    <property type="match status" value="1"/>
</dbReference>
<sequence>MATRRDFLKAGATAAAGIVFCSCGLVHNAEAQQSRQKLPVSVSGKRVKTIDIHSHCHFREAGALLGSNADKVQLPPVNGAAEAFIEIDKRLAAMDAQAVDMEVLSINPFWYDRDRDLAGQIVKVQNEKLAELCASKPDRFAAFASLTLQAPDLAVQELETAVKKQGLKGAAIGGVVNGVEFSDPKFHPVWAKAEELGVPLFIHPQGVPELNKRLSGNGWLGNTIGNPLETSIALSHLIFEGTFDRFPGLKVIAAHGGGYLPSYADRSDHACLVGPKGCNPDIQLKKAPTEYLKQIYFDSLIFTPAWKRLSLSMAIEPGRPHLRLLLAKRRRQGQHSWRYRSKAARRRCMRKPAAIWRRRRAAERDDAWAVSRRSRSELRCSAGRFAPAVRCQAADRWQRRIR</sequence>
<keyword evidence="1" id="KW-0456">Lyase</keyword>
<reference evidence="3" key="1">
    <citation type="submission" date="2019-02" db="EMBL/GenBank/DDBJ databases">
        <authorList>
            <person name="Pothier F.J."/>
        </authorList>
    </citation>
    <scope>NUCLEOTIDE SEQUENCE</scope>
    <source>
        <strain evidence="3">CI-1B</strain>
    </source>
</reference>
<dbReference type="GO" id="GO:0016787">
    <property type="term" value="F:hydrolase activity"/>
    <property type="evidence" value="ECO:0007669"/>
    <property type="project" value="InterPro"/>
</dbReference>
<keyword evidence="4" id="KW-1185">Reference proteome</keyword>
<dbReference type="GO" id="GO:0005737">
    <property type="term" value="C:cytoplasm"/>
    <property type="evidence" value="ECO:0007669"/>
    <property type="project" value="TreeGrafter"/>
</dbReference>
<dbReference type="PROSITE" id="PS51257">
    <property type="entry name" value="PROKAR_LIPOPROTEIN"/>
    <property type="match status" value="1"/>
</dbReference>
<dbReference type="GO" id="GO:0019748">
    <property type="term" value="P:secondary metabolic process"/>
    <property type="evidence" value="ECO:0007669"/>
    <property type="project" value="TreeGrafter"/>
</dbReference>
<evidence type="ECO:0000256" key="1">
    <source>
        <dbReference type="ARBA" id="ARBA00023239"/>
    </source>
</evidence>
<dbReference type="AlphaFoldDB" id="A0A508TQB8"/>
<dbReference type="InterPro" id="IPR006311">
    <property type="entry name" value="TAT_signal"/>
</dbReference>
<organism evidence="3 4">
    <name type="scientific">Bradyrhizobium ivorense</name>
    <dbReference type="NCBI Taxonomy" id="2511166"/>
    <lineage>
        <taxon>Bacteria</taxon>
        <taxon>Pseudomonadati</taxon>
        <taxon>Pseudomonadota</taxon>
        <taxon>Alphaproteobacteria</taxon>
        <taxon>Hyphomicrobiales</taxon>
        <taxon>Nitrobacteraceae</taxon>
        <taxon>Bradyrhizobium</taxon>
    </lineage>
</organism>
<dbReference type="SUPFAM" id="SSF51556">
    <property type="entry name" value="Metallo-dependent hydrolases"/>
    <property type="match status" value="1"/>
</dbReference>
<proteinExistence type="predicted"/>
<dbReference type="PROSITE" id="PS51318">
    <property type="entry name" value="TAT"/>
    <property type="match status" value="1"/>
</dbReference>
<accession>A0A508TQB8</accession>
<dbReference type="GO" id="GO:0016831">
    <property type="term" value="F:carboxy-lyase activity"/>
    <property type="evidence" value="ECO:0007669"/>
    <property type="project" value="InterPro"/>
</dbReference>
<feature type="domain" description="Amidohydrolase-related" evidence="2">
    <location>
        <begin position="55"/>
        <end position="264"/>
    </location>
</feature>
<comment type="caution">
    <text evidence="3">The sequence shown here is derived from an EMBL/GenBank/DDBJ whole genome shotgun (WGS) entry which is preliminary data.</text>
</comment>
<evidence type="ECO:0000313" key="4">
    <source>
        <dbReference type="Proteomes" id="UP000328092"/>
    </source>
</evidence>
<evidence type="ECO:0000313" key="3">
    <source>
        <dbReference type="EMBL" id="VIO76579.1"/>
    </source>
</evidence>
<dbReference type="PANTHER" id="PTHR21240">
    <property type="entry name" value="2-AMINO-3-CARBOXYLMUCONATE-6-SEMIALDEHYDE DECARBOXYLASE"/>
    <property type="match status" value="1"/>
</dbReference>
<protein>
    <recommendedName>
        <fullName evidence="2">Amidohydrolase-related domain-containing protein</fullName>
    </recommendedName>
</protein>
<gene>
    <name evidence="3" type="ORF">CI1B_65430</name>
</gene>
<dbReference type="NCBIfam" id="TIGR01409">
    <property type="entry name" value="TAT_signal_seq"/>
    <property type="match status" value="1"/>
</dbReference>
<name>A0A508TQB8_9BRAD</name>